<protein>
    <submittedName>
        <fullName evidence="3">GIY-YIG nuclease family protein</fullName>
    </submittedName>
</protein>
<gene>
    <name evidence="3" type="ORF">GCM10023092_23670</name>
</gene>
<dbReference type="EMBL" id="BAABEZ010000022">
    <property type="protein sequence ID" value="GAA4457194.1"/>
    <property type="molecule type" value="Genomic_DNA"/>
</dbReference>
<dbReference type="Pfam" id="PF01541">
    <property type="entry name" value="GIY-YIG"/>
    <property type="match status" value="1"/>
</dbReference>
<dbReference type="SUPFAM" id="SSF82771">
    <property type="entry name" value="GIY-YIG endonuclease"/>
    <property type="match status" value="1"/>
</dbReference>
<evidence type="ECO:0000313" key="3">
    <source>
        <dbReference type="EMBL" id="GAA4457194.1"/>
    </source>
</evidence>
<dbReference type="RefSeq" id="WP_344827304.1">
    <property type="nucleotide sequence ID" value="NZ_BAABEZ010000022.1"/>
</dbReference>
<sequence>MLYSGDFTAEVYYVYITANKNKSIIYTGVSTDWRQSIEEHREDAQGVKQTFPGRHNCEWLLLLEEYGTPIEAIRRERQIKSWVRAKKEALISSVNPKWRFLNK</sequence>
<dbReference type="PANTHER" id="PTHR34477">
    <property type="entry name" value="UPF0213 PROTEIN YHBQ"/>
    <property type="match status" value="1"/>
</dbReference>
<dbReference type="Proteomes" id="UP001501410">
    <property type="component" value="Unassembled WGS sequence"/>
</dbReference>
<comment type="similarity">
    <text evidence="1">Belongs to the UPF0213 family.</text>
</comment>
<accession>A0ABP8N062</accession>
<proteinExistence type="inferred from homology"/>
<feature type="domain" description="GIY-YIG" evidence="2">
    <location>
        <begin position="10"/>
        <end position="89"/>
    </location>
</feature>
<evidence type="ECO:0000259" key="2">
    <source>
        <dbReference type="PROSITE" id="PS50164"/>
    </source>
</evidence>
<keyword evidence="4" id="KW-1185">Reference proteome</keyword>
<organism evidence="3 4">
    <name type="scientific">Rurimicrobium arvi</name>
    <dbReference type="NCBI Taxonomy" id="2049916"/>
    <lineage>
        <taxon>Bacteria</taxon>
        <taxon>Pseudomonadati</taxon>
        <taxon>Bacteroidota</taxon>
        <taxon>Chitinophagia</taxon>
        <taxon>Chitinophagales</taxon>
        <taxon>Chitinophagaceae</taxon>
        <taxon>Rurimicrobium</taxon>
    </lineage>
</organism>
<comment type="caution">
    <text evidence="3">The sequence shown here is derived from an EMBL/GenBank/DDBJ whole genome shotgun (WGS) entry which is preliminary data.</text>
</comment>
<dbReference type="InterPro" id="IPR035901">
    <property type="entry name" value="GIY-YIG_endonuc_sf"/>
</dbReference>
<dbReference type="PANTHER" id="PTHR34477:SF5">
    <property type="entry name" value="BSL5627 PROTEIN"/>
    <property type="match status" value="1"/>
</dbReference>
<dbReference type="Gene3D" id="3.40.1440.10">
    <property type="entry name" value="GIY-YIG endonuclease"/>
    <property type="match status" value="1"/>
</dbReference>
<name>A0ABP8N062_9BACT</name>
<dbReference type="InterPro" id="IPR000305">
    <property type="entry name" value="GIY-YIG_endonuc"/>
</dbReference>
<dbReference type="PROSITE" id="PS50164">
    <property type="entry name" value="GIY_YIG"/>
    <property type="match status" value="1"/>
</dbReference>
<evidence type="ECO:0000313" key="4">
    <source>
        <dbReference type="Proteomes" id="UP001501410"/>
    </source>
</evidence>
<reference evidence="4" key="1">
    <citation type="journal article" date="2019" name="Int. J. Syst. Evol. Microbiol.">
        <title>The Global Catalogue of Microorganisms (GCM) 10K type strain sequencing project: providing services to taxonomists for standard genome sequencing and annotation.</title>
        <authorList>
            <consortium name="The Broad Institute Genomics Platform"/>
            <consortium name="The Broad Institute Genome Sequencing Center for Infectious Disease"/>
            <person name="Wu L."/>
            <person name="Ma J."/>
        </authorList>
    </citation>
    <scope>NUCLEOTIDE SEQUENCE [LARGE SCALE GENOMIC DNA]</scope>
    <source>
        <strain evidence="4">JCM 31921</strain>
    </source>
</reference>
<dbReference type="InterPro" id="IPR050190">
    <property type="entry name" value="UPF0213_domain"/>
</dbReference>
<evidence type="ECO:0000256" key="1">
    <source>
        <dbReference type="ARBA" id="ARBA00007435"/>
    </source>
</evidence>